<dbReference type="SUPFAM" id="SSF52540">
    <property type="entry name" value="P-loop containing nucleoside triphosphate hydrolases"/>
    <property type="match status" value="1"/>
</dbReference>
<dbReference type="eggNOG" id="COG0194">
    <property type="taxonomic scope" value="Bacteria"/>
</dbReference>
<keyword evidence="6 13" id="KW-0963">Cytoplasm</keyword>
<keyword evidence="16" id="KW-1185">Reference proteome</keyword>
<evidence type="ECO:0000256" key="11">
    <source>
        <dbReference type="ARBA" id="ARBA00030128"/>
    </source>
</evidence>
<dbReference type="Proteomes" id="UP000000323">
    <property type="component" value="Chromosome 1"/>
</dbReference>
<dbReference type="PANTHER" id="PTHR23117">
    <property type="entry name" value="GUANYLATE KINASE-RELATED"/>
    <property type="match status" value="1"/>
</dbReference>
<dbReference type="Gene3D" id="3.40.50.300">
    <property type="entry name" value="P-loop containing nucleotide triphosphate hydrolases"/>
    <property type="match status" value="1"/>
</dbReference>
<evidence type="ECO:0000256" key="12">
    <source>
        <dbReference type="ARBA" id="ARBA00048594"/>
    </source>
</evidence>
<dbReference type="GO" id="GO:0005524">
    <property type="term" value="F:ATP binding"/>
    <property type="evidence" value="ECO:0007669"/>
    <property type="project" value="UniProtKB-UniRule"/>
</dbReference>
<dbReference type="InterPro" id="IPR017665">
    <property type="entry name" value="Guanylate_kinase"/>
</dbReference>
<dbReference type="STRING" id="525904.Tter_1638"/>
<evidence type="ECO:0000256" key="8">
    <source>
        <dbReference type="ARBA" id="ARBA00022741"/>
    </source>
</evidence>
<dbReference type="GO" id="GO:0005829">
    <property type="term" value="C:cytosol"/>
    <property type="evidence" value="ECO:0007669"/>
    <property type="project" value="TreeGrafter"/>
</dbReference>
<evidence type="ECO:0000256" key="7">
    <source>
        <dbReference type="ARBA" id="ARBA00022679"/>
    </source>
</evidence>
<comment type="similarity">
    <text evidence="3 13">Belongs to the guanylate kinase family.</text>
</comment>
<dbReference type="HOGENOM" id="CLU_001715_1_1_0"/>
<dbReference type="SMART" id="SM00072">
    <property type="entry name" value="GuKc"/>
    <property type="match status" value="1"/>
</dbReference>
<dbReference type="KEGG" id="ttr:Tter_1638"/>
<dbReference type="InterPro" id="IPR020590">
    <property type="entry name" value="Guanylate_kinase_CS"/>
</dbReference>
<dbReference type="CDD" id="cd00071">
    <property type="entry name" value="GMPK"/>
    <property type="match status" value="1"/>
</dbReference>
<dbReference type="GO" id="GO:0004385">
    <property type="term" value="F:GMP kinase activity"/>
    <property type="evidence" value="ECO:0007669"/>
    <property type="project" value="UniProtKB-UniRule"/>
</dbReference>
<sequence length="208" mass="23826">MDSNLPCNKPLLVVLSGPSGVGKDTVLQKMREMQIPMHYAITATTRPKRPGEIDGYHYYFLSVEEFKKKIEQGEFLEYANVYGNWYGSPKSPVIRALKEGKDVLLKLDVQGARSVRKDFPEALLLFLAPPSIEWLKYHLRARKTETPEKLRAREEAALEELKAADEFDYVVLNRDNDVESVVREIVEIINREKSSRCLGRPQESSVSR</sequence>
<evidence type="ECO:0000256" key="3">
    <source>
        <dbReference type="ARBA" id="ARBA00005790"/>
    </source>
</evidence>
<evidence type="ECO:0000256" key="10">
    <source>
        <dbReference type="ARBA" id="ARBA00022840"/>
    </source>
</evidence>
<dbReference type="OrthoDB" id="9808150at2"/>
<evidence type="ECO:0000256" key="5">
    <source>
        <dbReference type="ARBA" id="ARBA00016296"/>
    </source>
</evidence>
<keyword evidence="10 13" id="KW-0067">ATP-binding</keyword>
<evidence type="ECO:0000256" key="2">
    <source>
        <dbReference type="ARBA" id="ARBA00004496"/>
    </source>
</evidence>
<dbReference type="NCBIfam" id="TIGR03263">
    <property type="entry name" value="guanyl_kin"/>
    <property type="match status" value="1"/>
</dbReference>
<dbReference type="AlphaFoldDB" id="D1CCM9"/>
<dbReference type="PANTHER" id="PTHR23117:SF13">
    <property type="entry name" value="GUANYLATE KINASE"/>
    <property type="match status" value="1"/>
</dbReference>
<evidence type="ECO:0000256" key="6">
    <source>
        <dbReference type="ARBA" id="ARBA00022490"/>
    </source>
</evidence>
<dbReference type="InterPro" id="IPR008144">
    <property type="entry name" value="Guanylate_kin-like_dom"/>
</dbReference>
<dbReference type="InterPro" id="IPR008145">
    <property type="entry name" value="GK/Ca_channel_bsu"/>
</dbReference>
<comment type="subcellular location">
    <subcellularLocation>
        <location evidence="2 13">Cytoplasm</location>
    </subcellularLocation>
</comment>
<evidence type="ECO:0000313" key="15">
    <source>
        <dbReference type="EMBL" id="ACZ42544.1"/>
    </source>
</evidence>
<dbReference type="RefSeq" id="WP_012875578.1">
    <property type="nucleotide sequence ID" value="NC_013525.1"/>
</dbReference>
<evidence type="ECO:0000256" key="9">
    <source>
        <dbReference type="ARBA" id="ARBA00022777"/>
    </source>
</evidence>
<organism evidence="15 16">
    <name type="scientific">Thermobaculum terrenum (strain ATCC BAA-798 / CCMEE 7001 / YNP1)</name>
    <dbReference type="NCBI Taxonomy" id="525904"/>
    <lineage>
        <taxon>Bacteria</taxon>
        <taxon>Bacillati</taxon>
        <taxon>Chloroflexota</taxon>
        <taxon>Chloroflexia</taxon>
        <taxon>Candidatus Thermobaculales</taxon>
        <taxon>Candidatus Thermobaculaceae</taxon>
        <taxon>Thermobaculum</taxon>
    </lineage>
</organism>
<evidence type="ECO:0000256" key="1">
    <source>
        <dbReference type="ARBA" id="ARBA00003531"/>
    </source>
</evidence>
<dbReference type="Gene3D" id="3.30.63.10">
    <property type="entry name" value="Guanylate Kinase phosphate binding domain"/>
    <property type="match status" value="1"/>
</dbReference>
<dbReference type="HAMAP" id="MF_00328">
    <property type="entry name" value="Guanylate_kinase"/>
    <property type="match status" value="1"/>
</dbReference>
<dbReference type="EMBL" id="CP001825">
    <property type="protein sequence ID" value="ACZ42544.1"/>
    <property type="molecule type" value="Genomic_DNA"/>
</dbReference>
<gene>
    <name evidence="13" type="primary">gmk</name>
    <name evidence="15" type="ordered locus">Tter_1638</name>
</gene>
<protein>
    <recommendedName>
        <fullName evidence="5 13">Guanylate kinase</fullName>
        <ecNumber evidence="4 13">2.7.4.8</ecNumber>
    </recommendedName>
    <alternativeName>
        <fullName evidence="11 13">GMP kinase</fullName>
    </alternativeName>
</protein>
<dbReference type="InterPro" id="IPR027417">
    <property type="entry name" value="P-loop_NTPase"/>
</dbReference>
<accession>D1CCM9</accession>
<evidence type="ECO:0000256" key="4">
    <source>
        <dbReference type="ARBA" id="ARBA00012961"/>
    </source>
</evidence>
<evidence type="ECO:0000313" key="16">
    <source>
        <dbReference type="Proteomes" id="UP000000323"/>
    </source>
</evidence>
<proteinExistence type="inferred from homology"/>
<dbReference type="PROSITE" id="PS00856">
    <property type="entry name" value="GUANYLATE_KINASE_1"/>
    <property type="match status" value="1"/>
</dbReference>
<feature type="binding site" evidence="13">
    <location>
        <begin position="17"/>
        <end position="24"/>
    </location>
    <ligand>
        <name>ATP</name>
        <dbReference type="ChEBI" id="CHEBI:30616"/>
    </ligand>
</feature>
<keyword evidence="9 13" id="KW-0418">Kinase</keyword>
<feature type="domain" description="Guanylate kinase-like" evidence="14">
    <location>
        <begin position="10"/>
        <end position="190"/>
    </location>
</feature>
<reference evidence="16" key="1">
    <citation type="journal article" date="2010" name="Stand. Genomic Sci.">
        <title>Complete genome sequence of 'Thermobaculum terrenum' type strain (YNP1).</title>
        <authorList>
            <person name="Kiss H."/>
            <person name="Cleland D."/>
            <person name="Lapidus A."/>
            <person name="Lucas S."/>
            <person name="Glavina Del Rio T."/>
            <person name="Nolan M."/>
            <person name="Tice H."/>
            <person name="Han C."/>
            <person name="Goodwin L."/>
            <person name="Pitluck S."/>
            <person name="Liolios K."/>
            <person name="Ivanova N."/>
            <person name="Mavromatis K."/>
            <person name="Ovchinnikova G."/>
            <person name="Pati A."/>
            <person name="Chen A."/>
            <person name="Palaniappan K."/>
            <person name="Land M."/>
            <person name="Hauser L."/>
            <person name="Chang Y."/>
            <person name="Jeffries C."/>
            <person name="Lu M."/>
            <person name="Brettin T."/>
            <person name="Detter J."/>
            <person name="Goker M."/>
            <person name="Tindall B."/>
            <person name="Beck B."/>
            <person name="McDermott T."/>
            <person name="Woyke T."/>
            <person name="Bristow J."/>
            <person name="Eisen J."/>
            <person name="Markowitz V."/>
            <person name="Hugenholtz P."/>
            <person name="Kyrpides N."/>
            <person name="Klenk H."/>
            <person name="Cheng J."/>
        </authorList>
    </citation>
    <scope>NUCLEOTIDE SEQUENCE [LARGE SCALE GENOMIC DNA]</scope>
    <source>
        <strain evidence="16">ATCC BAA-798 / YNP1</strain>
    </source>
</reference>
<keyword evidence="8 13" id="KW-0547">Nucleotide-binding</keyword>
<evidence type="ECO:0000256" key="13">
    <source>
        <dbReference type="HAMAP-Rule" id="MF_00328"/>
    </source>
</evidence>
<dbReference type="Pfam" id="PF00625">
    <property type="entry name" value="Guanylate_kin"/>
    <property type="match status" value="1"/>
</dbReference>
<comment type="function">
    <text evidence="1 13">Essential for recycling GMP and indirectly, cGMP.</text>
</comment>
<evidence type="ECO:0000259" key="14">
    <source>
        <dbReference type="PROSITE" id="PS50052"/>
    </source>
</evidence>
<comment type="catalytic activity">
    <reaction evidence="12 13">
        <text>GMP + ATP = GDP + ADP</text>
        <dbReference type="Rhea" id="RHEA:20780"/>
        <dbReference type="ChEBI" id="CHEBI:30616"/>
        <dbReference type="ChEBI" id="CHEBI:58115"/>
        <dbReference type="ChEBI" id="CHEBI:58189"/>
        <dbReference type="ChEBI" id="CHEBI:456216"/>
        <dbReference type="EC" id="2.7.4.8"/>
    </reaction>
</comment>
<name>D1CCM9_THET1</name>
<dbReference type="EC" id="2.7.4.8" evidence="4 13"/>
<dbReference type="FunFam" id="3.30.63.10:FF:000005">
    <property type="entry name" value="Guanylate kinase"/>
    <property type="match status" value="1"/>
</dbReference>
<dbReference type="PROSITE" id="PS50052">
    <property type="entry name" value="GUANYLATE_KINASE_2"/>
    <property type="match status" value="1"/>
</dbReference>
<keyword evidence="7 13" id="KW-0808">Transferase</keyword>